<gene>
    <name evidence="1" type="ORF">HR081_12610</name>
</gene>
<organism evidence="1 2">
    <name type="scientific">Staphylococcus coagulans</name>
    <dbReference type="NCBI Taxonomy" id="74706"/>
    <lineage>
        <taxon>Bacteria</taxon>
        <taxon>Bacillati</taxon>
        <taxon>Bacillota</taxon>
        <taxon>Bacilli</taxon>
        <taxon>Bacillales</taxon>
        <taxon>Staphylococcaceae</taxon>
        <taxon>Staphylococcus</taxon>
    </lineage>
</organism>
<name>A0A9X0PH49_9STAP</name>
<sequence>MKTEKMLEVANELNRCIAYSDTTCFAQFYRYKDDSIAVWFTHIDSRYSHNNKTIFIGDWLDDERTTNLVDKVKRVIAGEELINE</sequence>
<protein>
    <submittedName>
        <fullName evidence="1">Uncharacterized protein</fullName>
    </submittedName>
</protein>
<evidence type="ECO:0000313" key="1">
    <source>
        <dbReference type="EMBL" id="MBA8777706.1"/>
    </source>
</evidence>
<accession>A0A9X0PH49</accession>
<evidence type="ECO:0000313" key="2">
    <source>
        <dbReference type="Proteomes" id="UP000524893"/>
    </source>
</evidence>
<dbReference type="AlphaFoldDB" id="A0A9X0PH49"/>
<proteinExistence type="predicted"/>
<comment type="caution">
    <text evidence="1">The sequence shown here is derived from an EMBL/GenBank/DDBJ whole genome shotgun (WGS) entry which is preliminary data.</text>
</comment>
<dbReference type="Proteomes" id="UP000524893">
    <property type="component" value="Unassembled WGS sequence"/>
</dbReference>
<reference evidence="1 2" key="1">
    <citation type="journal article" date="2020" name="Access Microbiol">
        <title>Isolation and genome sequencing of Staphylococcus schleiferi subspecies coagulans from Antarctic seals.</title>
        <authorList>
            <person name="Foster G."/>
            <person name="Robb A."/>
            <person name="Paterson G.K."/>
        </authorList>
    </citation>
    <scope>NUCLEOTIDE SEQUENCE [LARGE SCALE GENOMIC DNA]</scope>
    <source>
        <strain evidence="1 2">M615/02/4</strain>
    </source>
</reference>
<dbReference type="RefSeq" id="WP_182281467.1">
    <property type="nucleotide sequence ID" value="NZ_JABTCN010000105.1"/>
</dbReference>
<dbReference type="EMBL" id="JABTCN010000105">
    <property type="protein sequence ID" value="MBA8777706.1"/>
    <property type="molecule type" value="Genomic_DNA"/>
</dbReference>